<keyword evidence="1" id="KW-0472">Membrane</keyword>
<keyword evidence="1" id="KW-1133">Transmembrane helix</keyword>
<reference evidence="2 3" key="1">
    <citation type="journal article" date="2009" name="Int. J. Syst. Evol. Microbiol.">
        <title>Paenibacillus contaminans sp. nov., isolated from a contaminated laboratory plate.</title>
        <authorList>
            <person name="Chou J.H."/>
            <person name="Lee J.H."/>
            <person name="Lin M.C."/>
            <person name="Chang P.S."/>
            <person name="Arun A.B."/>
            <person name="Young C.C."/>
            <person name="Chen W.M."/>
        </authorList>
    </citation>
    <scope>NUCLEOTIDE SEQUENCE [LARGE SCALE GENOMIC DNA]</scope>
    <source>
        <strain evidence="2 3">CKOBP-6</strain>
    </source>
</reference>
<gene>
    <name evidence="2" type="ORF">DQG23_23790</name>
</gene>
<name>A0A329MG10_9BACL</name>
<evidence type="ECO:0000313" key="3">
    <source>
        <dbReference type="Proteomes" id="UP000250369"/>
    </source>
</evidence>
<sequence>MPWYTAICIFLFIFVMLLGIALGIVYRGDKFKKSVILACTLIISFLLFIPIYLGMRSIHTDEIKRVISERGGTVTNIDHVSEGSLFESGSANTIYRITYKKNGKEYVAWYRGVNNFSDIHSKDTRKSFEEKWIFNE</sequence>
<dbReference type="AlphaFoldDB" id="A0A329MG10"/>
<evidence type="ECO:0000256" key="1">
    <source>
        <dbReference type="SAM" id="Phobius"/>
    </source>
</evidence>
<evidence type="ECO:0008006" key="4">
    <source>
        <dbReference type="Google" id="ProtNLM"/>
    </source>
</evidence>
<feature type="transmembrane region" description="Helical" evidence="1">
    <location>
        <begin position="34"/>
        <end position="55"/>
    </location>
</feature>
<keyword evidence="3" id="KW-1185">Reference proteome</keyword>
<comment type="caution">
    <text evidence="2">The sequence shown here is derived from an EMBL/GenBank/DDBJ whole genome shotgun (WGS) entry which is preliminary data.</text>
</comment>
<proteinExistence type="predicted"/>
<keyword evidence="1" id="KW-0812">Transmembrane</keyword>
<dbReference type="EMBL" id="QMFB01000015">
    <property type="protein sequence ID" value="RAV18760.1"/>
    <property type="molecule type" value="Genomic_DNA"/>
</dbReference>
<dbReference type="OrthoDB" id="2475645at2"/>
<dbReference type="RefSeq" id="WP_113033378.1">
    <property type="nucleotide sequence ID" value="NZ_QMFB01000015.1"/>
</dbReference>
<protein>
    <recommendedName>
        <fullName evidence="4">DUF3139 domain-containing protein</fullName>
    </recommendedName>
</protein>
<organism evidence="2 3">
    <name type="scientific">Paenibacillus contaminans</name>
    <dbReference type="NCBI Taxonomy" id="450362"/>
    <lineage>
        <taxon>Bacteria</taxon>
        <taxon>Bacillati</taxon>
        <taxon>Bacillota</taxon>
        <taxon>Bacilli</taxon>
        <taxon>Bacillales</taxon>
        <taxon>Paenibacillaceae</taxon>
        <taxon>Paenibacillus</taxon>
    </lineage>
</organism>
<accession>A0A329MG10</accession>
<feature type="transmembrane region" description="Helical" evidence="1">
    <location>
        <begin position="7"/>
        <end position="28"/>
    </location>
</feature>
<dbReference type="Proteomes" id="UP000250369">
    <property type="component" value="Unassembled WGS sequence"/>
</dbReference>
<evidence type="ECO:0000313" key="2">
    <source>
        <dbReference type="EMBL" id="RAV18760.1"/>
    </source>
</evidence>